<evidence type="ECO:0000256" key="2">
    <source>
        <dbReference type="ARBA" id="ARBA00004170"/>
    </source>
</evidence>
<evidence type="ECO:0000313" key="12">
    <source>
        <dbReference type="Proteomes" id="UP000230556"/>
    </source>
</evidence>
<comment type="subunit">
    <text evidence="10">F-type ATPases have 2 components, CF(1) - the catalytic core - and CF(0) - the membrane proton channel. CF(1) has five subunits: alpha(3), beta(3), gamma(1), delta(1), epsilon(1). CF(0) has three main subunits: a, b and c.</text>
</comment>
<evidence type="ECO:0000256" key="9">
    <source>
        <dbReference type="ARBA" id="ARBA00023310"/>
    </source>
</evidence>
<evidence type="ECO:0000256" key="1">
    <source>
        <dbReference type="ARBA" id="ARBA00003456"/>
    </source>
</evidence>
<keyword evidence="5 10" id="KW-0375">Hydrogen ion transport</keyword>
<comment type="similarity">
    <text evidence="3 10">Belongs to the ATPase gamma chain family.</text>
</comment>
<dbReference type="GO" id="GO:0046933">
    <property type="term" value="F:proton-transporting ATP synthase activity, rotational mechanism"/>
    <property type="evidence" value="ECO:0007669"/>
    <property type="project" value="UniProtKB-UniRule"/>
</dbReference>
<comment type="function">
    <text evidence="1 10">Produces ATP from ADP in the presence of a proton gradient across the membrane. The gamma chain is believed to be important in regulating ATPase activity and the flow of protons through the CF(0) complex.</text>
</comment>
<dbReference type="Pfam" id="PF00231">
    <property type="entry name" value="ATP-synt"/>
    <property type="match status" value="1"/>
</dbReference>
<dbReference type="GO" id="GO:0005524">
    <property type="term" value="F:ATP binding"/>
    <property type="evidence" value="ECO:0007669"/>
    <property type="project" value="UniProtKB-UniRule"/>
</dbReference>
<evidence type="ECO:0000256" key="5">
    <source>
        <dbReference type="ARBA" id="ARBA00022781"/>
    </source>
</evidence>
<keyword evidence="7 10" id="KW-0472">Membrane</keyword>
<evidence type="ECO:0000256" key="3">
    <source>
        <dbReference type="ARBA" id="ARBA00007681"/>
    </source>
</evidence>
<dbReference type="InterPro" id="IPR000131">
    <property type="entry name" value="ATP_synth_F1_gsu"/>
</dbReference>
<reference evidence="12" key="1">
    <citation type="submission" date="2017-09" db="EMBL/GenBank/DDBJ databases">
        <title>Depth-based differentiation of microbial function through sediment-hosted aquifers and enrichment of novel symbionts in the deep terrestrial subsurface.</title>
        <authorList>
            <person name="Probst A.J."/>
            <person name="Ladd B."/>
            <person name="Jarett J.K."/>
            <person name="Geller-Mcgrath D.E."/>
            <person name="Sieber C.M.K."/>
            <person name="Emerson J.B."/>
            <person name="Anantharaman K."/>
            <person name="Thomas B.C."/>
            <person name="Malmstrom R."/>
            <person name="Stieglmeier M."/>
            <person name="Klingl A."/>
            <person name="Woyke T."/>
            <person name="Ryan C.M."/>
            <person name="Banfield J.F."/>
        </authorList>
    </citation>
    <scope>NUCLEOTIDE SEQUENCE [LARGE SCALE GENOMIC DNA]</scope>
</reference>
<dbReference type="CDD" id="cd12151">
    <property type="entry name" value="F1-ATPase_gamma"/>
    <property type="match status" value="1"/>
</dbReference>
<dbReference type="PANTHER" id="PTHR11693:SF22">
    <property type="entry name" value="ATP SYNTHASE SUBUNIT GAMMA, MITOCHONDRIAL"/>
    <property type="match status" value="1"/>
</dbReference>
<keyword evidence="9 10" id="KW-0066">ATP synthesis</keyword>
<dbReference type="SUPFAM" id="SSF52943">
    <property type="entry name" value="ATP synthase (F1-ATPase), gamma subunit"/>
    <property type="match status" value="1"/>
</dbReference>
<keyword evidence="8 10" id="KW-0139">CF(1)</keyword>
<dbReference type="AlphaFoldDB" id="A0A2M7FPJ3"/>
<evidence type="ECO:0000256" key="8">
    <source>
        <dbReference type="ARBA" id="ARBA00023196"/>
    </source>
</evidence>
<keyword evidence="4 10" id="KW-0813">Transport</keyword>
<dbReference type="HAMAP" id="MF_00815">
    <property type="entry name" value="ATP_synth_gamma_bact"/>
    <property type="match status" value="1"/>
</dbReference>
<comment type="subcellular location">
    <subcellularLocation>
        <location evidence="10">Cell membrane</location>
        <topology evidence="10">Peripheral membrane protein</topology>
    </subcellularLocation>
    <subcellularLocation>
        <location evidence="2">Membrane</location>
        <topology evidence="2">Peripheral membrane protein</topology>
    </subcellularLocation>
</comment>
<dbReference type="NCBIfam" id="TIGR01146">
    <property type="entry name" value="ATPsyn_F1gamma"/>
    <property type="match status" value="1"/>
</dbReference>
<keyword evidence="6 10" id="KW-0406">Ion transport</keyword>
<evidence type="ECO:0000313" key="11">
    <source>
        <dbReference type="EMBL" id="PIW07885.1"/>
    </source>
</evidence>
<sequence length="282" mass="30959">MGSLISIRRRIKSAKNIAQITKAMEMVSASKMKKAQEAALATRPFTDKLRQIMSKVGTSSSVSHPLLSLNDNQSYLIVLISTNKGLCGGLNVNLYRGLLDFVKSVGNHPVKIVTVGKKAKWVTPGTSSELVAKFNDLGETVTFVESRSISSYIMQEYIKGNVGKVFLAYPKFISTLQNEITITQLLPLVSDKVEGSTTYTIEPSPSELLDSLLPYQLEMSLYQTILEARATEHSTRMVAMKNASDNARDLIGSLTLDYNQARQSAVTSELLDVTTARMAIVE</sequence>
<dbReference type="GO" id="GO:0045259">
    <property type="term" value="C:proton-transporting ATP synthase complex"/>
    <property type="evidence" value="ECO:0007669"/>
    <property type="project" value="UniProtKB-KW"/>
</dbReference>
<gene>
    <name evidence="10 11" type="primary">atpG</name>
    <name evidence="11" type="ORF">COW38_01940</name>
</gene>
<evidence type="ECO:0000256" key="7">
    <source>
        <dbReference type="ARBA" id="ARBA00023136"/>
    </source>
</evidence>
<evidence type="ECO:0000256" key="10">
    <source>
        <dbReference type="HAMAP-Rule" id="MF_00815"/>
    </source>
</evidence>
<dbReference type="EMBL" id="PFFO01000086">
    <property type="protein sequence ID" value="PIW07885.1"/>
    <property type="molecule type" value="Genomic_DNA"/>
</dbReference>
<organism evidence="11 12">
    <name type="scientific">Candidatus Collierbacteria bacterium CG17_big_fil_post_rev_8_21_14_2_50_45_7</name>
    <dbReference type="NCBI Taxonomy" id="1974536"/>
    <lineage>
        <taxon>Bacteria</taxon>
        <taxon>Candidatus Collieribacteriota</taxon>
    </lineage>
</organism>
<dbReference type="PRINTS" id="PR00126">
    <property type="entry name" value="ATPASEGAMMA"/>
</dbReference>
<name>A0A2M7FPJ3_9BACT</name>
<dbReference type="Gene3D" id="1.10.287.80">
    <property type="entry name" value="ATP synthase, gamma subunit, helix hairpin domain"/>
    <property type="match status" value="1"/>
</dbReference>
<accession>A0A2M7FPJ3</accession>
<dbReference type="PANTHER" id="PTHR11693">
    <property type="entry name" value="ATP SYNTHASE GAMMA CHAIN"/>
    <property type="match status" value="1"/>
</dbReference>
<dbReference type="GO" id="GO:0042777">
    <property type="term" value="P:proton motive force-driven plasma membrane ATP synthesis"/>
    <property type="evidence" value="ECO:0007669"/>
    <property type="project" value="UniProtKB-UniRule"/>
</dbReference>
<evidence type="ECO:0000256" key="6">
    <source>
        <dbReference type="ARBA" id="ARBA00023065"/>
    </source>
</evidence>
<dbReference type="Proteomes" id="UP000230556">
    <property type="component" value="Unassembled WGS sequence"/>
</dbReference>
<dbReference type="InterPro" id="IPR035968">
    <property type="entry name" value="ATP_synth_F1_ATPase_gsu"/>
</dbReference>
<keyword evidence="10" id="KW-1003">Cell membrane</keyword>
<dbReference type="Gene3D" id="3.40.1380.10">
    <property type="match status" value="1"/>
</dbReference>
<proteinExistence type="inferred from homology"/>
<comment type="caution">
    <text evidence="11">The sequence shown here is derived from an EMBL/GenBank/DDBJ whole genome shotgun (WGS) entry which is preliminary data.</text>
</comment>
<protein>
    <recommendedName>
        <fullName evidence="10">ATP synthase gamma chain</fullName>
    </recommendedName>
    <alternativeName>
        <fullName evidence="10">ATP synthase F1 sector gamma subunit</fullName>
    </alternativeName>
    <alternativeName>
        <fullName evidence="10">F-ATPase gamma subunit</fullName>
    </alternativeName>
</protein>
<dbReference type="GO" id="GO:0005886">
    <property type="term" value="C:plasma membrane"/>
    <property type="evidence" value="ECO:0007669"/>
    <property type="project" value="UniProtKB-SubCell"/>
</dbReference>
<evidence type="ECO:0000256" key="4">
    <source>
        <dbReference type="ARBA" id="ARBA00022448"/>
    </source>
</evidence>